<keyword evidence="2" id="KW-1185">Reference proteome</keyword>
<reference evidence="2" key="1">
    <citation type="journal article" date="2019" name="Int. J. Syst. Evol. Microbiol.">
        <title>The Global Catalogue of Microorganisms (GCM) 10K type strain sequencing project: providing services to taxonomists for standard genome sequencing and annotation.</title>
        <authorList>
            <consortium name="The Broad Institute Genomics Platform"/>
            <consortium name="The Broad Institute Genome Sequencing Center for Infectious Disease"/>
            <person name="Wu L."/>
            <person name="Ma J."/>
        </authorList>
    </citation>
    <scope>NUCLEOTIDE SEQUENCE [LARGE SCALE GENOMIC DNA]</scope>
    <source>
        <strain evidence="2">CG52</strain>
    </source>
</reference>
<gene>
    <name evidence="1" type="ORF">ACFSE1_08510</name>
</gene>
<comment type="caution">
    <text evidence="1">The sequence shown here is derived from an EMBL/GenBank/DDBJ whole genome shotgun (WGS) entry which is preliminary data.</text>
</comment>
<accession>A0ABW4M4X0</accession>
<organism evidence="1 2">
    <name type="scientific">Rhizobium helianthi</name>
    <dbReference type="NCBI Taxonomy" id="1132695"/>
    <lineage>
        <taxon>Bacteria</taxon>
        <taxon>Pseudomonadati</taxon>
        <taxon>Pseudomonadota</taxon>
        <taxon>Alphaproteobacteria</taxon>
        <taxon>Hyphomicrobiales</taxon>
        <taxon>Rhizobiaceae</taxon>
        <taxon>Rhizobium/Agrobacterium group</taxon>
        <taxon>Rhizobium</taxon>
    </lineage>
</organism>
<dbReference type="Proteomes" id="UP001597322">
    <property type="component" value="Unassembled WGS sequence"/>
</dbReference>
<dbReference type="EMBL" id="JBHUEQ010000015">
    <property type="protein sequence ID" value="MFD1745498.1"/>
    <property type="molecule type" value="Genomic_DNA"/>
</dbReference>
<sequence>MQLHEKLASCGATVTSADLPADHRLVDEDAGIVRQWLHSIDL</sequence>
<name>A0ABW4M4X0_9HYPH</name>
<evidence type="ECO:0000313" key="2">
    <source>
        <dbReference type="Proteomes" id="UP001597322"/>
    </source>
</evidence>
<protein>
    <submittedName>
        <fullName evidence="1">Uncharacterized protein</fullName>
    </submittedName>
</protein>
<evidence type="ECO:0000313" key="1">
    <source>
        <dbReference type="EMBL" id="MFD1745498.1"/>
    </source>
</evidence>
<dbReference type="RefSeq" id="WP_377399269.1">
    <property type="nucleotide sequence ID" value="NZ_JBHUEQ010000015.1"/>
</dbReference>
<proteinExistence type="predicted"/>